<protein>
    <submittedName>
        <fullName evidence="2">Preprotein translocase YidC</fullName>
    </submittedName>
</protein>
<comment type="caution">
    <text evidence="2">The sequence shown here is derived from an EMBL/GenBank/DDBJ whole genome shotgun (WGS) entry which is preliminary data.</text>
</comment>
<keyword evidence="3" id="KW-1185">Reference proteome</keyword>
<dbReference type="EMBL" id="JBHTMP010000109">
    <property type="protein sequence ID" value="MFD1325993.1"/>
    <property type="molecule type" value="Genomic_DNA"/>
</dbReference>
<evidence type="ECO:0000256" key="1">
    <source>
        <dbReference type="SAM" id="MobiDB-lite"/>
    </source>
</evidence>
<gene>
    <name evidence="2" type="ORF">ACFQ4H_33435</name>
</gene>
<reference evidence="3" key="1">
    <citation type="journal article" date="2019" name="Int. J. Syst. Evol. Microbiol.">
        <title>The Global Catalogue of Microorganisms (GCM) 10K type strain sequencing project: providing services to taxonomists for standard genome sequencing and annotation.</title>
        <authorList>
            <consortium name="The Broad Institute Genomics Platform"/>
            <consortium name="The Broad Institute Genome Sequencing Center for Infectious Disease"/>
            <person name="Wu L."/>
            <person name="Ma J."/>
        </authorList>
    </citation>
    <scope>NUCLEOTIDE SEQUENCE [LARGE SCALE GENOMIC DNA]</scope>
    <source>
        <strain evidence="3">JCM 31037</strain>
    </source>
</reference>
<feature type="compositionally biased region" description="Basic and acidic residues" evidence="1">
    <location>
        <begin position="1"/>
        <end position="19"/>
    </location>
</feature>
<sequence length="78" mass="7897">MNYRARDGEEPVDPAHAEDEAGQVPLVQVEAETDVPPPAPGAPKPDIVTEDDGSGMISGASGSSSGGSSMPTHPDATR</sequence>
<dbReference type="RefSeq" id="WP_377579038.1">
    <property type="nucleotide sequence ID" value="NZ_JBHTMP010000109.1"/>
</dbReference>
<dbReference type="Proteomes" id="UP001597260">
    <property type="component" value="Unassembled WGS sequence"/>
</dbReference>
<evidence type="ECO:0000313" key="3">
    <source>
        <dbReference type="Proteomes" id="UP001597260"/>
    </source>
</evidence>
<feature type="region of interest" description="Disordered" evidence="1">
    <location>
        <begin position="1"/>
        <end position="78"/>
    </location>
</feature>
<name>A0ABW3YQ45_9ACTN</name>
<evidence type="ECO:0000313" key="2">
    <source>
        <dbReference type="EMBL" id="MFD1325993.1"/>
    </source>
</evidence>
<accession>A0ABW3YQ45</accession>
<organism evidence="2 3">
    <name type="scientific">Micromonospora sonneratiae</name>
    <dbReference type="NCBI Taxonomy" id="1184706"/>
    <lineage>
        <taxon>Bacteria</taxon>
        <taxon>Bacillati</taxon>
        <taxon>Actinomycetota</taxon>
        <taxon>Actinomycetes</taxon>
        <taxon>Micromonosporales</taxon>
        <taxon>Micromonosporaceae</taxon>
        <taxon>Micromonospora</taxon>
    </lineage>
</organism>
<feature type="compositionally biased region" description="Low complexity" evidence="1">
    <location>
        <begin position="54"/>
        <end position="69"/>
    </location>
</feature>
<proteinExistence type="predicted"/>